<dbReference type="InterPro" id="IPR036928">
    <property type="entry name" value="AS_sf"/>
</dbReference>
<evidence type="ECO:0000313" key="3">
    <source>
        <dbReference type="EMBL" id="MFH6568287.1"/>
    </source>
</evidence>
<evidence type="ECO:0000259" key="2">
    <source>
        <dbReference type="Pfam" id="PF01425"/>
    </source>
</evidence>
<gene>
    <name evidence="3" type="ORF">ACHMWK_20205</name>
</gene>
<dbReference type="Proteomes" id="UP001609821">
    <property type="component" value="Unassembled WGS sequence"/>
</dbReference>
<evidence type="ECO:0000313" key="4">
    <source>
        <dbReference type="Proteomes" id="UP001609821"/>
    </source>
</evidence>
<evidence type="ECO:0000256" key="1">
    <source>
        <dbReference type="ARBA" id="ARBA00009199"/>
    </source>
</evidence>
<dbReference type="PANTHER" id="PTHR11895:SF7">
    <property type="entry name" value="GLUTAMYL-TRNA(GLN) AMIDOTRANSFERASE SUBUNIT A, MITOCHONDRIAL"/>
    <property type="match status" value="1"/>
</dbReference>
<dbReference type="SUPFAM" id="SSF75304">
    <property type="entry name" value="Amidase signature (AS) enzymes"/>
    <property type="match status" value="1"/>
</dbReference>
<comment type="similarity">
    <text evidence="1">Belongs to the amidase family.</text>
</comment>
<name>A0ABW7M329_9PSED</name>
<dbReference type="Gene3D" id="3.90.1300.10">
    <property type="entry name" value="Amidase signature (AS) domain"/>
    <property type="match status" value="1"/>
</dbReference>
<feature type="domain" description="Amidase" evidence="2">
    <location>
        <begin position="77"/>
        <end position="509"/>
    </location>
</feature>
<comment type="caution">
    <text evidence="3">The sequence shown here is derived from an EMBL/GenBank/DDBJ whole genome shotgun (WGS) entry which is preliminary data.</text>
</comment>
<dbReference type="PROSITE" id="PS00571">
    <property type="entry name" value="AMIDASES"/>
    <property type="match status" value="1"/>
</dbReference>
<dbReference type="Pfam" id="PF01425">
    <property type="entry name" value="Amidase"/>
    <property type="match status" value="1"/>
</dbReference>
<dbReference type="EMBL" id="JBINXB010000040">
    <property type="protein sequence ID" value="MFH6568287.1"/>
    <property type="molecule type" value="Genomic_DNA"/>
</dbReference>
<reference evidence="3 4" key="1">
    <citation type="submission" date="2024-10" db="EMBL/GenBank/DDBJ databases">
        <title>Aeromonas and Pseudomonas from the Cagarras Archipelago, Rio de Janeiro, Brazil.</title>
        <authorList>
            <person name="Canellas A.L.B."/>
            <person name="Laport M.S."/>
        </authorList>
    </citation>
    <scope>NUCLEOTIDE SEQUENCE [LARGE SCALE GENOMIC DNA]</scope>
    <source>
        <strain evidence="3 4">CPF-4</strain>
    </source>
</reference>
<accession>A0ABW7M329</accession>
<sequence length="527" mass="55804">MFWRLTLQNPVETPEEPTGWQRRHVLKAGALAVGAGLLGRVANATSGTGISPTEYGAMDATDMARAVQKGELSPENLLAAAMARCDAVNPKVNAVNMRHDEYANALLKARRASGASSTGALAGVPILIKDLNTYLEGTRTTNGCRLYKDAPPAPHTSTLIARYQAAGAVPFGKTTCPEFGLTTTTESLLWGQTRNPWNLAKSAGGSSGGAASAVAAGIVPVAHATDGGGSIRIPASYCGLVGLKPTRYRTPSGPGKYEGWFGASVANVVSRNVRDMALFLDVGQGHEAGSPYWAKPLVRPYVEELRTAPGRLRIGVVRDSLTGAPLDPAVVRVLDDTAKRLAAQGHEVEELRLNIDPRQLFGAHGSVIGDALLTMVHDREQVLGRSATADDYERITQVVLGNAQKVTGEGLYRARQSFESIGGYMEDQFQKYDVILSPVTANVTPDLGLLSLNQPWESYAHNAMGSASFTVLANVSGQPALSLPVGMSDNGLPIGMMFTGPLGGEDVLLRLGAQIEQDRPFAKLPVL</sequence>
<proteinExistence type="inferred from homology"/>
<organism evidence="3 4">
    <name type="scientific">Pseudomonas kulmbachensis</name>
    <dbReference type="NCBI Taxonomy" id="3043408"/>
    <lineage>
        <taxon>Bacteria</taxon>
        <taxon>Pseudomonadati</taxon>
        <taxon>Pseudomonadota</taxon>
        <taxon>Gammaproteobacteria</taxon>
        <taxon>Pseudomonadales</taxon>
        <taxon>Pseudomonadaceae</taxon>
        <taxon>Pseudomonas</taxon>
    </lineage>
</organism>
<protein>
    <submittedName>
        <fullName evidence="3">Amidase</fullName>
    </submittedName>
</protein>
<dbReference type="PANTHER" id="PTHR11895">
    <property type="entry name" value="TRANSAMIDASE"/>
    <property type="match status" value="1"/>
</dbReference>
<dbReference type="InterPro" id="IPR023631">
    <property type="entry name" value="Amidase_dom"/>
</dbReference>
<dbReference type="InterPro" id="IPR000120">
    <property type="entry name" value="Amidase"/>
</dbReference>
<dbReference type="RefSeq" id="WP_395247474.1">
    <property type="nucleotide sequence ID" value="NZ_JBINXA010000037.1"/>
</dbReference>
<dbReference type="InterPro" id="IPR020556">
    <property type="entry name" value="Amidase_CS"/>
</dbReference>
<keyword evidence="4" id="KW-1185">Reference proteome</keyword>